<dbReference type="EMBL" id="BLAL01000160">
    <property type="protein sequence ID" value="GES86154.1"/>
    <property type="molecule type" value="Genomic_DNA"/>
</dbReference>
<comment type="caution">
    <text evidence="2">The sequence shown here is derived from an EMBL/GenBank/DDBJ whole genome shotgun (WGS) entry which is preliminary data.</text>
</comment>
<sequence>MIRNASLILVLLSILALFTVTGLANPVTFQSNAPETQELCETSTLIFDHGFLPDEKSQYQMEIPQYYIFDIHTCIKNCFKYSRDCITFKRCIKRCIADC</sequence>
<evidence type="ECO:0000256" key="1">
    <source>
        <dbReference type="SAM" id="SignalP"/>
    </source>
</evidence>
<feature type="signal peptide" evidence="1">
    <location>
        <begin position="1"/>
        <end position="24"/>
    </location>
</feature>
<keyword evidence="1" id="KW-0732">Signal</keyword>
<accession>A0A2Z6QIV7</accession>
<dbReference type="Proteomes" id="UP000615446">
    <property type="component" value="Unassembled WGS sequence"/>
</dbReference>
<organism evidence="2 4">
    <name type="scientific">Rhizophagus clarus</name>
    <dbReference type="NCBI Taxonomy" id="94130"/>
    <lineage>
        <taxon>Eukaryota</taxon>
        <taxon>Fungi</taxon>
        <taxon>Fungi incertae sedis</taxon>
        <taxon>Mucoromycota</taxon>
        <taxon>Glomeromycotina</taxon>
        <taxon>Glomeromycetes</taxon>
        <taxon>Glomerales</taxon>
        <taxon>Glomeraceae</taxon>
        <taxon>Rhizophagus</taxon>
    </lineage>
</organism>
<evidence type="ECO:0000313" key="4">
    <source>
        <dbReference type="Proteomes" id="UP000247702"/>
    </source>
</evidence>
<keyword evidence="4" id="KW-1185">Reference proteome</keyword>
<dbReference type="Proteomes" id="UP000247702">
    <property type="component" value="Unassembled WGS sequence"/>
</dbReference>
<dbReference type="OrthoDB" id="10546796at2759"/>
<dbReference type="AlphaFoldDB" id="A0A2Z6QIV7"/>
<evidence type="ECO:0000313" key="3">
    <source>
        <dbReference type="EMBL" id="GES86154.1"/>
    </source>
</evidence>
<reference evidence="3" key="2">
    <citation type="submission" date="2019-10" db="EMBL/GenBank/DDBJ databases">
        <title>Conservation and host-specific expression of non-tandemly repeated heterogenous ribosome RNA gene in arbuscular mycorrhizal fungi.</title>
        <authorList>
            <person name="Maeda T."/>
            <person name="Kobayashi Y."/>
            <person name="Nakagawa T."/>
            <person name="Ezawa T."/>
            <person name="Yamaguchi K."/>
            <person name="Bino T."/>
            <person name="Nishimoto Y."/>
            <person name="Shigenobu S."/>
            <person name="Kawaguchi M."/>
        </authorList>
    </citation>
    <scope>NUCLEOTIDE SEQUENCE</scope>
    <source>
        <strain evidence="3">HR1</strain>
    </source>
</reference>
<gene>
    <name evidence="3" type="ORF">RCL2_001322100</name>
    <name evidence="2" type="ORF">RclHR1_16310005</name>
</gene>
<proteinExistence type="predicted"/>
<name>A0A2Z6QIV7_9GLOM</name>
<protein>
    <submittedName>
        <fullName evidence="2">Uncharacterized protein</fullName>
    </submittedName>
</protein>
<dbReference type="EMBL" id="BEXD01000704">
    <property type="protein sequence ID" value="GBB89595.1"/>
    <property type="molecule type" value="Genomic_DNA"/>
</dbReference>
<reference evidence="2 4" key="1">
    <citation type="submission" date="2017-11" db="EMBL/GenBank/DDBJ databases">
        <title>The genome of Rhizophagus clarus HR1 reveals common genetic basis of auxotrophy among arbuscular mycorrhizal fungi.</title>
        <authorList>
            <person name="Kobayashi Y."/>
        </authorList>
    </citation>
    <scope>NUCLEOTIDE SEQUENCE [LARGE SCALE GENOMIC DNA]</scope>
    <source>
        <strain evidence="2 4">HR1</strain>
    </source>
</reference>
<evidence type="ECO:0000313" key="2">
    <source>
        <dbReference type="EMBL" id="GBB89595.1"/>
    </source>
</evidence>
<feature type="chain" id="PRO_5036327546" evidence="1">
    <location>
        <begin position="25"/>
        <end position="99"/>
    </location>
</feature>